<accession>A0A8J6PED8</accession>
<dbReference type="EMBL" id="JACVEL010000004">
    <property type="protein sequence ID" value="MBC9812395.1"/>
    <property type="molecule type" value="Genomic_DNA"/>
</dbReference>
<dbReference type="SMART" id="SM00530">
    <property type="entry name" value="HTH_XRE"/>
    <property type="match status" value="1"/>
</dbReference>
<evidence type="ECO:0000259" key="2">
    <source>
        <dbReference type="PROSITE" id="PS50943"/>
    </source>
</evidence>
<dbReference type="PROSITE" id="PS50943">
    <property type="entry name" value="HTH_CROC1"/>
    <property type="match status" value="1"/>
</dbReference>
<protein>
    <submittedName>
        <fullName evidence="3">Helix-turn-helix transcriptional regulator</fullName>
    </submittedName>
</protein>
<evidence type="ECO:0000313" key="3">
    <source>
        <dbReference type="EMBL" id="MBC9812395.1"/>
    </source>
</evidence>
<dbReference type="SUPFAM" id="SSF47413">
    <property type="entry name" value="lambda repressor-like DNA-binding domains"/>
    <property type="match status" value="1"/>
</dbReference>
<keyword evidence="4" id="KW-1185">Reference proteome</keyword>
<name>A0A8J6PED8_9FLAO</name>
<feature type="coiled-coil region" evidence="1">
    <location>
        <begin position="92"/>
        <end position="119"/>
    </location>
</feature>
<dbReference type="RefSeq" id="WP_216713980.1">
    <property type="nucleotide sequence ID" value="NZ_JACVEL010000004.1"/>
</dbReference>
<dbReference type="Gene3D" id="1.10.260.40">
    <property type="entry name" value="lambda repressor-like DNA-binding domains"/>
    <property type="match status" value="1"/>
</dbReference>
<keyword evidence="1" id="KW-0175">Coiled coil</keyword>
<dbReference type="CDD" id="cd00093">
    <property type="entry name" value="HTH_XRE"/>
    <property type="match status" value="1"/>
</dbReference>
<gene>
    <name evidence="3" type="ORF">H9Y05_07900</name>
</gene>
<reference evidence="3" key="1">
    <citation type="submission" date="2020-09" db="EMBL/GenBank/DDBJ databases">
        <title>Taishania pollutisoli gen. nov., sp. nov., Isolated from Tetrabromobisphenol A-Contaminated Soil.</title>
        <authorList>
            <person name="Chen Q."/>
        </authorList>
    </citation>
    <scope>NUCLEOTIDE SEQUENCE</scope>
    <source>
        <strain evidence="3">CZZ-1</strain>
    </source>
</reference>
<dbReference type="GO" id="GO:0003677">
    <property type="term" value="F:DNA binding"/>
    <property type="evidence" value="ECO:0007669"/>
    <property type="project" value="InterPro"/>
</dbReference>
<evidence type="ECO:0000313" key="4">
    <source>
        <dbReference type="Proteomes" id="UP000652681"/>
    </source>
</evidence>
<dbReference type="InterPro" id="IPR010982">
    <property type="entry name" value="Lambda_DNA-bd_dom_sf"/>
</dbReference>
<feature type="domain" description="HTH cro/C1-type" evidence="2">
    <location>
        <begin position="6"/>
        <end position="60"/>
    </location>
</feature>
<dbReference type="Proteomes" id="UP000652681">
    <property type="component" value="Unassembled WGS sequence"/>
</dbReference>
<evidence type="ECO:0000256" key="1">
    <source>
        <dbReference type="SAM" id="Coils"/>
    </source>
</evidence>
<dbReference type="AlphaFoldDB" id="A0A8J6PED8"/>
<organism evidence="3 4">
    <name type="scientific">Taishania pollutisoli</name>
    <dbReference type="NCBI Taxonomy" id="2766479"/>
    <lineage>
        <taxon>Bacteria</taxon>
        <taxon>Pseudomonadati</taxon>
        <taxon>Bacteroidota</taxon>
        <taxon>Flavobacteriia</taxon>
        <taxon>Flavobacteriales</taxon>
        <taxon>Crocinitomicaceae</taxon>
        <taxon>Taishania</taxon>
    </lineage>
</organism>
<proteinExistence type="predicted"/>
<dbReference type="Pfam" id="PF01381">
    <property type="entry name" value="HTH_3"/>
    <property type="match status" value="1"/>
</dbReference>
<sequence length="121" mass="14352">MKKENLSSLRKRKGYSQQQISDLLNMDVSNYQRRESGEKSISMDEWQKLAEILEVPLAEIYEAEEKQVIIFQDHAQNHHGIGNTYSIPEYLLEHQLKYISRLEEENAKLREMLNRNTDNNK</sequence>
<dbReference type="InterPro" id="IPR001387">
    <property type="entry name" value="Cro/C1-type_HTH"/>
</dbReference>
<comment type="caution">
    <text evidence="3">The sequence shown here is derived from an EMBL/GenBank/DDBJ whole genome shotgun (WGS) entry which is preliminary data.</text>
</comment>